<feature type="compositionally biased region" description="Polar residues" evidence="1">
    <location>
        <begin position="1"/>
        <end position="12"/>
    </location>
</feature>
<name>A0A1X0JW60_9MYCO</name>
<evidence type="ECO:0000313" key="3">
    <source>
        <dbReference type="Proteomes" id="UP000192411"/>
    </source>
</evidence>
<feature type="compositionally biased region" description="Basic and acidic residues" evidence="1">
    <location>
        <begin position="14"/>
        <end position="23"/>
    </location>
</feature>
<dbReference type="RefSeq" id="WP_083124897.1">
    <property type="nucleotide sequence ID" value="NZ_MVIM01000003.1"/>
</dbReference>
<evidence type="ECO:0000256" key="1">
    <source>
        <dbReference type="SAM" id="MobiDB-lite"/>
    </source>
</evidence>
<feature type="region of interest" description="Disordered" evidence="1">
    <location>
        <begin position="1"/>
        <end position="23"/>
    </location>
</feature>
<evidence type="ECO:0000313" key="2">
    <source>
        <dbReference type="EMBL" id="ORB66940.1"/>
    </source>
</evidence>
<keyword evidence="3" id="KW-1185">Reference proteome</keyword>
<dbReference type="STRING" id="75922.BST47_07695"/>
<reference evidence="2 3" key="1">
    <citation type="submission" date="2017-02" db="EMBL/GenBank/DDBJ databases">
        <title>The new phylogeny of genus Mycobacterium.</title>
        <authorList>
            <person name="Tortoli E."/>
            <person name="Trovato A."/>
            <person name="Cirillo D.M."/>
        </authorList>
    </citation>
    <scope>NUCLEOTIDE SEQUENCE [LARGE SCALE GENOMIC DNA]</scope>
    <source>
        <strain evidence="2 3">DSM 44338</strain>
    </source>
</reference>
<protein>
    <submittedName>
        <fullName evidence="2">Uncharacterized protein</fullName>
    </submittedName>
</protein>
<sequence length="82" mass="9333">MTQNTERQQNWLQEVHDHPETGEEHDAAAAAMLADMVVPPDHTKAADELVRLRLAAREPGGQYTSVDAETRKWMRSHPSWTQ</sequence>
<proteinExistence type="predicted"/>
<organism evidence="2 3">
    <name type="scientific">Mycolicibacterium tusciae</name>
    <dbReference type="NCBI Taxonomy" id="75922"/>
    <lineage>
        <taxon>Bacteria</taxon>
        <taxon>Bacillati</taxon>
        <taxon>Actinomycetota</taxon>
        <taxon>Actinomycetes</taxon>
        <taxon>Mycobacteriales</taxon>
        <taxon>Mycobacteriaceae</taxon>
        <taxon>Mycolicibacterium</taxon>
    </lineage>
</organism>
<accession>A0A1X0JW60</accession>
<dbReference type="AlphaFoldDB" id="A0A1X0JW60"/>
<dbReference type="Proteomes" id="UP000192411">
    <property type="component" value="Unassembled WGS sequence"/>
</dbReference>
<comment type="caution">
    <text evidence="2">The sequence shown here is derived from an EMBL/GenBank/DDBJ whole genome shotgun (WGS) entry which is preliminary data.</text>
</comment>
<gene>
    <name evidence="2" type="ORF">BST47_07695</name>
</gene>
<dbReference type="EMBL" id="MVIM01000003">
    <property type="protein sequence ID" value="ORB66940.1"/>
    <property type="molecule type" value="Genomic_DNA"/>
</dbReference>